<accession>A0A821JZB3</accession>
<feature type="compositionally biased region" description="Low complexity" evidence="1">
    <location>
        <begin position="29"/>
        <end position="41"/>
    </location>
</feature>
<reference evidence="2" key="1">
    <citation type="submission" date="2021-02" db="EMBL/GenBank/DDBJ databases">
        <authorList>
            <person name="Nowell W R."/>
        </authorList>
    </citation>
    <scope>NUCLEOTIDE SEQUENCE</scope>
</reference>
<organism evidence="2 3">
    <name type="scientific">Rotaria magnacalcarata</name>
    <dbReference type="NCBI Taxonomy" id="392030"/>
    <lineage>
        <taxon>Eukaryota</taxon>
        <taxon>Metazoa</taxon>
        <taxon>Spiralia</taxon>
        <taxon>Gnathifera</taxon>
        <taxon>Rotifera</taxon>
        <taxon>Eurotatoria</taxon>
        <taxon>Bdelloidea</taxon>
        <taxon>Philodinida</taxon>
        <taxon>Philodinidae</taxon>
        <taxon>Rotaria</taxon>
    </lineage>
</organism>
<dbReference type="AlphaFoldDB" id="A0A821JZB3"/>
<protein>
    <submittedName>
        <fullName evidence="2">Uncharacterized protein</fullName>
    </submittedName>
</protein>
<gene>
    <name evidence="2" type="ORF">OVN521_LOCUS49306</name>
</gene>
<feature type="compositionally biased region" description="Basic and acidic residues" evidence="1">
    <location>
        <begin position="1"/>
        <end position="12"/>
    </location>
</feature>
<feature type="compositionally biased region" description="Polar residues" evidence="1">
    <location>
        <begin position="47"/>
        <end position="77"/>
    </location>
</feature>
<dbReference type="Proteomes" id="UP000663866">
    <property type="component" value="Unassembled WGS sequence"/>
</dbReference>
<comment type="caution">
    <text evidence="2">The sequence shown here is derived from an EMBL/GenBank/DDBJ whole genome shotgun (WGS) entry which is preliminary data.</text>
</comment>
<feature type="compositionally biased region" description="Polar residues" evidence="1">
    <location>
        <begin position="13"/>
        <end position="28"/>
    </location>
</feature>
<evidence type="ECO:0000313" key="3">
    <source>
        <dbReference type="Proteomes" id="UP000663866"/>
    </source>
</evidence>
<name>A0A821JZB3_9BILA</name>
<feature type="non-terminal residue" evidence="2">
    <location>
        <position position="77"/>
    </location>
</feature>
<evidence type="ECO:0000256" key="1">
    <source>
        <dbReference type="SAM" id="MobiDB-lite"/>
    </source>
</evidence>
<sequence>MRDANQREEQFRQRIQPNSTANTPTEVQTSLSNPSSVSTPSFHTPVVDQSPNVISILDNKSTDVSSPSNIEKPTNAN</sequence>
<dbReference type="EMBL" id="CAJOBG010107327">
    <property type="protein sequence ID" value="CAF4727238.1"/>
    <property type="molecule type" value="Genomic_DNA"/>
</dbReference>
<feature type="region of interest" description="Disordered" evidence="1">
    <location>
        <begin position="1"/>
        <end position="77"/>
    </location>
</feature>
<evidence type="ECO:0000313" key="2">
    <source>
        <dbReference type="EMBL" id="CAF4727238.1"/>
    </source>
</evidence>
<keyword evidence="3" id="KW-1185">Reference proteome</keyword>
<proteinExistence type="predicted"/>